<dbReference type="eggNOG" id="COG5517">
    <property type="taxonomic scope" value="Bacteria"/>
</dbReference>
<dbReference type="OrthoDB" id="7062869at2"/>
<dbReference type="GO" id="GO:0019380">
    <property type="term" value="P:3-phenylpropionate catabolic process"/>
    <property type="evidence" value="ECO:0007669"/>
    <property type="project" value="TreeGrafter"/>
</dbReference>
<dbReference type="Pfam" id="PF00866">
    <property type="entry name" value="Ring_hydroxyl_B"/>
    <property type="match status" value="1"/>
</dbReference>
<dbReference type="EMBL" id="CP003915">
    <property type="protein sequence ID" value="AHG63851.1"/>
    <property type="molecule type" value="Genomic_DNA"/>
</dbReference>
<keyword evidence="2" id="KW-0560">Oxidoreductase</keyword>
<dbReference type="Proteomes" id="UP000019095">
    <property type="component" value="Chromosome"/>
</dbReference>
<gene>
    <name evidence="3" type="ORF">MIM_c17700</name>
</gene>
<dbReference type="PANTHER" id="PTHR41534">
    <property type="entry name" value="BLR3401 PROTEIN"/>
    <property type="match status" value="1"/>
</dbReference>
<evidence type="ECO:0000313" key="3">
    <source>
        <dbReference type="EMBL" id="AHG63851.1"/>
    </source>
</evidence>
<evidence type="ECO:0000256" key="2">
    <source>
        <dbReference type="ARBA" id="ARBA00023002"/>
    </source>
</evidence>
<protein>
    <submittedName>
        <fullName evidence="3">Putative 3-phenylpropionate/cinnamic acid dioxygenase subunit beta</fullName>
    </submittedName>
</protein>
<dbReference type="RefSeq" id="WP_025372489.1">
    <property type="nucleotide sequence ID" value="NZ_CP003915.1"/>
</dbReference>
<dbReference type="KEGG" id="amim:MIM_c17700"/>
<keyword evidence="3" id="KW-0223">Dioxygenase</keyword>
<dbReference type="HOGENOM" id="CLU_102527_1_1_4"/>
<comment type="similarity">
    <text evidence="1">Belongs to the bacterial ring-hydroxylating dioxygenase beta subunit family.</text>
</comment>
<dbReference type="SUPFAM" id="SSF54427">
    <property type="entry name" value="NTF2-like"/>
    <property type="match status" value="1"/>
</dbReference>
<dbReference type="GO" id="GO:0051213">
    <property type="term" value="F:dioxygenase activity"/>
    <property type="evidence" value="ECO:0007669"/>
    <property type="project" value="UniProtKB-KW"/>
</dbReference>
<dbReference type="InterPro" id="IPR000391">
    <property type="entry name" value="Rng_hydr_dOase-bsu"/>
</dbReference>
<dbReference type="STRING" id="1247726.MIM_c17700"/>
<dbReference type="CDD" id="cd00667">
    <property type="entry name" value="ring_hydroxylating_dioxygenases_beta"/>
    <property type="match status" value="1"/>
</dbReference>
<sequence>MSEIIEETAAVSKPVAHVVRDARYYEIKREIEEFLYDEANMLDERRFQEWLDTLADDLSYFMPMEYNVKAGEHATREFTTRENQMSWFNEGKWTLMKRAEQIMTGVHWAEEPLSRVCRLVSNIQLTRIVNNADGELEVGVSSRFLIYQNRCEYEQYFFVGDRVDSMRLTSDGWKLTSREVHIHQNVLLAKNLTVFF</sequence>
<dbReference type="InterPro" id="IPR032710">
    <property type="entry name" value="NTF2-like_dom_sf"/>
</dbReference>
<name>W0PAU9_ADVMD</name>
<dbReference type="PANTHER" id="PTHR41534:SF2">
    <property type="entry name" value="3-PHENYLPROPIONATE_CINNAMIC ACID DIOXYGENASE SUBUNIT BETA"/>
    <property type="match status" value="1"/>
</dbReference>
<dbReference type="Gene3D" id="3.10.450.50">
    <property type="match status" value="1"/>
</dbReference>
<dbReference type="PATRIC" id="fig|1247726.3.peg.1950"/>
<evidence type="ECO:0000256" key="1">
    <source>
        <dbReference type="ARBA" id="ARBA00009570"/>
    </source>
</evidence>
<reference evidence="3 4" key="1">
    <citation type="journal article" date="2014" name="Microbiology">
        <title>Unravelling the complete genome sequence of Advenella mimigardefordensis strain DPN7T and novel insights in the catabolism of the xenobiotic polythioester precursor 3,3'-dithiodipropionate.</title>
        <authorList>
            <person name="Wubbeler J.H."/>
            <person name="Hiessl S."/>
            <person name="Schuldes J."/>
            <person name="Thurmer A."/>
            <person name="Daniel R."/>
            <person name="Steinbuchel A."/>
        </authorList>
    </citation>
    <scope>NUCLEOTIDE SEQUENCE [LARGE SCALE GENOMIC DNA]</scope>
    <source>
        <strain evidence="4">DSM 17166 / LMG 22922 / DPN7</strain>
    </source>
</reference>
<evidence type="ECO:0000313" key="4">
    <source>
        <dbReference type="Proteomes" id="UP000019095"/>
    </source>
</evidence>
<dbReference type="NCBIfam" id="NF007479">
    <property type="entry name" value="PRK10069.1"/>
    <property type="match status" value="1"/>
</dbReference>
<dbReference type="AlphaFoldDB" id="W0PAU9"/>
<proteinExistence type="inferred from homology"/>
<organism evidence="3 4">
    <name type="scientific">Advenella mimigardefordensis (strain DSM 17166 / LMG 22922 / DPN7)</name>
    <dbReference type="NCBI Taxonomy" id="1247726"/>
    <lineage>
        <taxon>Bacteria</taxon>
        <taxon>Pseudomonadati</taxon>
        <taxon>Pseudomonadota</taxon>
        <taxon>Betaproteobacteria</taxon>
        <taxon>Burkholderiales</taxon>
        <taxon>Alcaligenaceae</taxon>
    </lineage>
</organism>
<accession>W0PAU9</accession>
<keyword evidence="4" id="KW-1185">Reference proteome</keyword>